<gene>
    <name evidence="2" type="ORF">BIT28_10520</name>
</gene>
<sequence length="114" mass="12334">MAGNPSNQYLKIKKRHPDLLNALEALGKATKQEGPLDEKSAQLIQLAAAAAIRSEGAVHSHTKRALEAGASAEEIRHTLILLTSTLGFPCVMAALSWADEKIETFQSTDPDWEV</sequence>
<proteinExistence type="predicted"/>
<dbReference type="PANTHER" id="PTHR33930">
    <property type="entry name" value="ALKYL HYDROPEROXIDE REDUCTASE AHPD"/>
    <property type="match status" value="1"/>
</dbReference>
<protein>
    <submittedName>
        <fullName evidence="2">Alkylhydroperoxidase</fullName>
    </submittedName>
</protein>
<dbReference type="RefSeq" id="WP_075767969.1">
    <property type="nucleotide sequence ID" value="NZ_MJIL01000099.1"/>
</dbReference>
<dbReference type="STRING" id="1903952.BIT28_10520"/>
<reference evidence="2 3" key="1">
    <citation type="submission" date="2016-09" db="EMBL/GenBank/DDBJ databases">
        <title>Photobacterium proteolyticum sp. nov. a protease producing bacterium isolated from ocean sediments of Laizhou Bay.</title>
        <authorList>
            <person name="Li Y."/>
        </authorList>
    </citation>
    <scope>NUCLEOTIDE SEQUENCE [LARGE SCALE GENOMIC DNA]</scope>
    <source>
        <strain evidence="2 3">13-12</strain>
    </source>
</reference>
<name>A0A1Q9G6M5_9GAMM</name>
<dbReference type="AlphaFoldDB" id="A0A1Q9G6M5"/>
<dbReference type="Proteomes" id="UP000186905">
    <property type="component" value="Unassembled WGS sequence"/>
</dbReference>
<dbReference type="Gene3D" id="1.20.1290.10">
    <property type="entry name" value="AhpD-like"/>
    <property type="match status" value="1"/>
</dbReference>
<dbReference type="InterPro" id="IPR029032">
    <property type="entry name" value="AhpD-like"/>
</dbReference>
<dbReference type="EMBL" id="MJIL01000099">
    <property type="protein sequence ID" value="OLQ69970.1"/>
    <property type="molecule type" value="Genomic_DNA"/>
</dbReference>
<comment type="caution">
    <text evidence="2">The sequence shown here is derived from an EMBL/GenBank/DDBJ whole genome shotgun (WGS) entry which is preliminary data.</text>
</comment>
<keyword evidence="3" id="KW-1185">Reference proteome</keyword>
<dbReference type="PANTHER" id="PTHR33930:SF2">
    <property type="entry name" value="BLR3452 PROTEIN"/>
    <property type="match status" value="1"/>
</dbReference>
<evidence type="ECO:0000313" key="2">
    <source>
        <dbReference type="EMBL" id="OLQ69970.1"/>
    </source>
</evidence>
<dbReference type="InterPro" id="IPR003779">
    <property type="entry name" value="CMD-like"/>
</dbReference>
<keyword evidence="2" id="KW-0560">Oxidoreductase</keyword>
<evidence type="ECO:0000259" key="1">
    <source>
        <dbReference type="Pfam" id="PF02627"/>
    </source>
</evidence>
<dbReference type="SUPFAM" id="SSF69118">
    <property type="entry name" value="AhpD-like"/>
    <property type="match status" value="1"/>
</dbReference>
<dbReference type="Pfam" id="PF02627">
    <property type="entry name" value="CMD"/>
    <property type="match status" value="1"/>
</dbReference>
<organism evidence="2 3">
    <name type="scientific">Photobacterium proteolyticum</name>
    <dbReference type="NCBI Taxonomy" id="1903952"/>
    <lineage>
        <taxon>Bacteria</taxon>
        <taxon>Pseudomonadati</taxon>
        <taxon>Pseudomonadota</taxon>
        <taxon>Gammaproteobacteria</taxon>
        <taxon>Vibrionales</taxon>
        <taxon>Vibrionaceae</taxon>
        <taxon>Photobacterium</taxon>
    </lineage>
</organism>
<dbReference type="OrthoDB" id="425264at2"/>
<accession>A0A1Q9G6M5</accession>
<feature type="domain" description="Carboxymuconolactone decarboxylase-like" evidence="1">
    <location>
        <begin position="17"/>
        <end position="100"/>
    </location>
</feature>
<evidence type="ECO:0000313" key="3">
    <source>
        <dbReference type="Proteomes" id="UP000186905"/>
    </source>
</evidence>
<keyword evidence="2" id="KW-0575">Peroxidase</keyword>
<dbReference type="GO" id="GO:0051920">
    <property type="term" value="F:peroxiredoxin activity"/>
    <property type="evidence" value="ECO:0007669"/>
    <property type="project" value="InterPro"/>
</dbReference>